<protein>
    <recommendedName>
        <fullName evidence="5">Putative aliphatic sulfonates-binding protein</fullName>
    </recommendedName>
</protein>
<dbReference type="NCBIfam" id="NF008588">
    <property type="entry name" value="PRK11553.1"/>
    <property type="match status" value="1"/>
</dbReference>
<dbReference type="Gene3D" id="3.40.190.10">
    <property type="entry name" value="Periplasmic binding protein-like II"/>
    <property type="match status" value="2"/>
</dbReference>
<evidence type="ECO:0000256" key="7">
    <source>
        <dbReference type="SAM" id="SignalP"/>
    </source>
</evidence>
<evidence type="ECO:0000256" key="2">
    <source>
        <dbReference type="ARBA" id="ARBA00022448"/>
    </source>
</evidence>
<dbReference type="SUPFAM" id="SSF53850">
    <property type="entry name" value="Periplasmic binding protein-like II"/>
    <property type="match status" value="1"/>
</dbReference>
<comment type="similarity">
    <text evidence="1">Belongs to the bacterial solute-binding protein SsuA/TauA family.</text>
</comment>
<dbReference type="RefSeq" id="WP_150083817.1">
    <property type="nucleotide sequence ID" value="NZ_VWRN01000045.1"/>
</dbReference>
<dbReference type="InterPro" id="IPR010067">
    <property type="entry name" value="ABC_SsuA_sub-bd"/>
</dbReference>
<comment type="function">
    <text evidence="4">Part of a binding-protein-dependent transport system for aliphatic sulfonates. Putative binding protein.</text>
</comment>
<accession>A0A5M8AFL7</accession>
<evidence type="ECO:0000256" key="3">
    <source>
        <dbReference type="ARBA" id="ARBA00022729"/>
    </source>
</evidence>
<evidence type="ECO:0000256" key="1">
    <source>
        <dbReference type="ARBA" id="ARBA00010742"/>
    </source>
</evidence>
<feature type="compositionally biased region" description="Basic and acidic residues" evidence="6">
    <location>
        <begin position="322"/>
        <end position="334"/>
    </location>
</feature>
<dbReference type="GO" id="GO:0016020">
    <property type="term" value="C:membrane"/>
    <property type="evidence" value="ECO:0007669"/>
    <property type="project" value="InterPro"/>
</dbReference>
<dbReference type="GO" id="GO:0042626">
    <property type="term" value="F:ATPase-coupled transmembrane transporter activity"/>
    <property type="evidence" value="ECO:0007669"/>
    <property type="project" value="InterPro"/>
</dbReference>
<evidence type="ECO:0000313" key="10">
    <source>
        <dbReference type="Proteomes" id="UP000324324"/>
    </source>
</evidence>
<dbReference type="EMBL" id="VWRN01000045">
    <property type="protein sequence ID" value="KAA6120815.1"/>
    <property type="molecule type" value="Genomic_DNA"/>
</dbReference>
<keyword evidence="10" id="KW-1185">Reference proteome</keyword>
<reference evidence="9 10" key="1">
    <citation type="submission" date="2019-09" db="EMBL/GenBank/DDBJ databases">
        <title>Isolation of a novel species in the genus Cupriavidus from patients with sepsis using whole genome sequencing.</title>
        <authorList>
            <person name="Kweon O.J."/>
            <person name="Lee M.-K."/>
        </authorList>
    </citation>
    <scope>NUCLEOTIDE SEQUENCE [LARGE SCALE GENOMIC DNA]</scope>
    <source>
        <strain evidence="9 10">MKL-01</strain>
    </source>
</reference>
<feature type="region of interest" description="Disordered" evidence="6">
    <location>
        <begin position="321"/>
        <end position="346"/>
    </location>
</feature>
<keyword evidence="3 7" id="KW-0732">Signal</keyword>
<evidence type="ECO:0000256" key="6">
    <source>
        <dbReference type="SAM" id="MobiDB-lite"/>
    </source>
</evidence>
<dbReference type="AlphaFoldDB" id="A0A5M8AFL7"/>
<proteinExistence type="inferred from homology"/>
<feature type="signal peptide" evidence="7">
    <location>
        <begin position="1"/>
        <end position="34"/>
    </location>
</feature>
<evidence type="ECO:0000256" key="5">
    <source>
        <dbReference type="ARBA" id="ARBA00070228"/>
    </source>
</evidence>
<evidence type="ECO:0000313" key="9">
    <source>
        <dbReference type="EMBL" id="KAA6120815.1"/>
    </source>
</evidence>
<feature type="domain" description="Solute-binding protein family 3/N-terminal" evidence="8">
    <location>
        <begin position="40"/>
        <end position="257"/>
    </location>
</feature>
<dbReference type="Pfam" id="PF13379">
    <property type="entry name" value="NMT1_2"/>
    <property type="match status" value="1"/>
</dbReference>
<sequence>MTLSIPNHALRGLRALAALAIACAAVAASGAALAQTAADTLRIGYQKSASLLVLIKSQQSLERRLAPLGTAVKWVEFPAGPQLLEGLNVGAVDVGFVGEAPPIFAQAAGADFVYIGFDPAAPQAEAIVVRRDSPVRTVADLKGRKVALNKGSNVHYLLVKALEKAGLKITDIQPVYLAPADARAAFERGAVDAWVIWDPFLAAAEKQVGARVLADGRGLVNNYAYYLAARRFATQKPQIVEALFDELLQQGRRLKADTRAAAASIAPQQGLDADVVERTLNRSEFGVAPLTPAVAAQQQQIADTFHALKLIPKPIRIADALPAERDKSEKRDAVAQRGALQAGDAR</sequence>
<gene>
    <name evidence="9" type="ORF">F1599_16765</name>
</gene>
<dbReference type="InterPro" id="IPR001638">
    <property type="entry name" value="Solute-binding_3/MltF_N"/>
</dbReference>
<dbReference type="PANTHER" id="PTHR30024:SF42">
    <property type="entry name" value="ALIPHATIC SULFONATES-BINDING PROTEIN-RELATED"/>
    <property type="match status" value="1"/>
</dbReference>
<evidence type="ECO:0000259" key="8">
    <source>
        <dbReference type="SMART" id="SM00062"/>
    </source>
</evidence>
<name>A0A5M8AFL7_9BURK</name>
<dbReference type="PANTHER" id="PTHR30024">
    <property type="entry name" value="ALIPHATIC SULFONATES-BINDING PROTEIN-RELATED"/>
    <property type="match status" value="1"/>
</dbReference>
<evidence type="ECO:0000256" key="4">
    <source>
        <dbReference type="ARBA" id="ARBA00055538"/>
    </source>
</evidence>
<dbReference type="CDD" id="cd13557">
    <property type="entry name" value="PBP2_SsuA"/>
    <property type="match status" value="1"/>
</dbReference>
<feature type="chain" id="PRO_5024458270" description="Putative aliphatic sulfonates-binding protein" evidence="7">
    <location>
        <begin position="35"/>
        <end position="346"/>
    </location>
</feature>
<organism evidence="9 10">
    <name type="scientific">Cupriavidus cauae</name>
    <dbReference type="NCBI Taxonomy" id="2608999"/>
    <lineage>
        <taxon>Bacteria</taxon>
        <taxon>Pseudomonadati</taxon>
        <taxon>Pseudomonadota</taxon>
        <taxon>Betaproteobacteria</taxon>
        <taxon>Burkholderiales</taxon>
        <taxon>Burkholderiaceae</taxon>
        <taxon>Cupriavidus</taxon>
    </lineage>
</organism>
<dbReference type="Proteomes" id="UP000324324">
    <property type="component" value="Unassembled WGS sequence"/>
</dbReference>
<dbReference type="FunFam" id="3.40.190.10:FF:000050">
    <property type="entry name" value="Sulfonate ABC transporter substrate-binding protein"/>
    <property type="match status" value="1"/>
</dbReference>
<dbReference type="NCBIfam" id="TIGR01728">
    <property type="entry name" value="SsuA_fam"/>
    <property type="match status" value="1"/>
</dbReference>
<dbReference type="SMART" id="SM00062">
    <property type="entry name" value="PBPb"/>
    <property type="match status" value="1"/>
</dbReference>
<keyword evidence="2" id="KW-0813">Transport</keyword>
<comment type="caution">
    <text evidence="9">The sequence shown here is derived from an EMBL/GenBank/DDBJ whole genome shotgun (WGS) entry which is preliminary data.</text>
</comment>